<accession>A0A290Z9R8</accession>
<dbReference type="InterPro" id="IPR039430">
    <property type="entry name" value="Thymidylate_kin-like_dom"/>
</dbReference>
<comment type="similarity">
    <text evidence="1">Belongs to the thymidylate kinase family.</text>
</comment>
<evidence type="ECO:0000313" key="5">
    <source>
        <dbReference type="Proteomes" id="UP000218505"/>
    </source>
</evidence>
<feature type="compositionally biased region" description="Low complexity" evidence="2">
    <location>
        <begin position="82"/>
        <end position="91"/>
    </location>
</feature>
<dbReference type="EMBL" id="CP023445">
    <property type="protein sequence ID" value="ATE55757.1"/>
    <property type="molecule type" value="Genomic_DNA"/>
</dbReference>
<dbReference type="Proteomes" id="UP000218505">
    <property type="component" value="Chromosome"/>
</dbReference>
<keyword evidence="5" id="KW-1185">Reference proteome</keyword>
<dbReference type="InterPro" id="IPR027417">
    <property type="entry name" value="P-loop_NTPase"/>
</dbReference>
<dbReference type="GO" id="GO:0004798">
    <property type="term" value="F:dTMP kinase activity"/>
    <property type="evidence" value="ECO:0007669"/>
    <property type="project" value="TreeGrafter"/>
</dbReference>
<dbReference type="Gene3D" id="3.40.50.300">
    <property type="entry name" value="P-loop containing nucleotide triphosphate hydrolases"/>
    <property type="match status" value="1"/>
</dbReference>
<dbReference type="GO" id="GO:0006233">
    <property type="term" value="P:dTDP biosynthetic process"/>
    <property type="evidence" value="ECO:0007669"/>
    <property type="project" value="TreeGrafter"/>
</dbReference>
<reference evidence="4" key="1">
    <citation type="submission" date="2017-09" db="EMBL/GenBank/DDBJ databases">
        <title>Complete Genome Sequence of ansamitocin-producing Bacterium Actinosynnema pretiosum X47.</title>
        <authorList>
            <person name="Cao G."/>
            <person name="Zong G."/>
            <person name="Zhong C."/>
            <person name="Fu J."/>
        </authorList>
    </citation>
    <scope>NUCLEOTIDE SEQUENCE [LARGE SCALE GENOMIC DNA]</scope>
    <source>
        <strain evidence="4">X47</strain>
    </source>
</reference>
<dbReference type="AlphaFoldDB" id="A0A290Z9R8"/>
<dbReference type="GO" id="GO:0005737">
    <property type="term" value="C:cytoplasm"/>
    <property type="evidence" value="ECO:0007669"/>
    <property type="project" value="TreeGrafter"/>
</dbReference>
<feature type="domain" description="Thymidylate kinase-like" evidence="3">
    <location>
        <begin position="112"/>
        <end position="244"/>
    </location>
</feature>
<sequence length="315" mass="33864">MAGAGRPDLRQQGARVAVGARAVRPGREPPTRLRPARRQEHHRDRALVDRPGGRPPAPAPRGPGHRPRVARVPDRRGRGRARAPGPGADRAPVPRPAQADPGHGGGTVLIVFEGLHSSGKSTQAGLLAEWLVARGVVPTRTSWNSSTPLGATITDLKIRDRLGPQALVLMEAADLAHRWESGLGEVLAAGGVVISDRYHYSTMARGVIRGISLEHIRECFRFAPEPDLVLHVRCTGRETLRRRLAAGQSLGSHLCGADYRPVVDERAAFVEHQDRMAELYGELLPEGTVDLPLGASREEAHALVLDAYRAAGGPT</sequence>
<dbReference type="Pfam" id="PF02223">
    <property type="entry name" value="Thymidylate_kin"/>
    <property type="match status" value="1"/>
</dbReference>
<dbReference type="SUPFAM" id="SSF52540">
    <property type="entry name" value="P-loop containing nucleoside triphosphate hydrolases"/>
    <property type="match status" value="1"/>
</dbReference>
<evidence type="ECO:0000259" key="3">
    <source>
        <dbReference type="Pfam" id="PF02223"/>
    </source>
</evidence>
<name>A0A290Z9R8_9PSEU</name>
<evidence type="ECO:0000256" key="2">
    <source>
        <dbReference type="SAM" id="MobiDB-lite"/>
    </source>
</evidence>
<feature type="region of interest" description="Disordered" evidence="2">
    <location>
        <begin position="1"/>
        <end position="105"/>
    </location>
</feature>
<protein>
    <recommendedName>
        <fullName evidence="3">Thymidylate kinase-like domain-containing protein</fullName>
    </recommendedName>
</protein>
<dbReference type="GO" id="GO:0006227">
    <property type="term" value="P:dUDP biosynthetic process"/>
    <property type="evidence" value="ECO:0007669"/>
    <property type="project" value="TreeGrafter"/>
</dbReference>
<evidence type="ECO:0000256" key="1">
    <source>
        <dbReference type="ARBA" id="ARBA00009776"/>
    </source>
</evidence>
<evidence type="ECO:0000313" key="4">
    <source>
        <dbReference type="EMBL" id="ATE55757.1"/>
    </source>
</evidence>
<dbReference type="GO" id="GO:0006235">
    <property type="term" value="P:dTTP biosynthetic process"/>
    <property type="evidence" value="ECO:0007669"/>
    <property type="project" value="TreeGrafter"/>
</dbReference>
<feature type="compositionally biased region" description="Basic and acidic residues" evidence="2">
    <location>
        <begin position="25"/>
        <end position="52"/>
    </location>
</feature>
<organism evidence="4 5">
    <name type="scientific">Actinosynnema pretiosum</name>
    <dbReference type="NCBI Taxonomy" id="42197"/>
    <lineage>
        <taxon>Bacteria</taxon>
        <taxon>Bacillati</taxon>
        <taxon>Actinomycetota</taxon>
        <taxon>Actinomycetes</taxon>
        <taxon>Pseudonocardiales</taxon>
        <taxon>Pseudonocardiaceae</taxon>
        <taxon>Actinosynnema</taxon>
    </lineage>
</organism>
<dbReference type="KEGG" id="apre:CNX65_22780"/>
<gene>
    <name evidence="4" type="ORF">CNX65_22780</name>
</gene>
<feature type="compositionally biased region" description="Low complexity" evidence="2">
    <location>
        <begin position="13"/>
        <end position="23"/>
    </location>
</feature>
<dbReference type="PANTHER" id="PTHR10344">
    <property type="entry name" value="THYMIDYLATE KINASE"/>
    <property type="match status" value="1"/>
</dbReference>
<proteinExistence type="inferred from homology"/>
<dbReference type="PANTHER" id="PTHR10344:SF1">
    <property type="entry name" value="THYMIDYLATE KINASE"/>
    <property type="match status" value="1"/>
</dbReference>